<name>A0A6H9YR43_9ACTN</name>
<keyword evidence="6" id="KW-1185">Reference proteome</keyword>
<dbReference type="GO" id="GO:0004794">
    <property type="term" value="F:threonine deaminase activity"/>
    <property type="evidence" value="ECO:0007669"/>
    <property type="project" value="TreeGrafter"/>
</dbReference>
<evidence type="ECO:0000259" key="4">
    <source>
        <dbReference type="Pfam" id="PF00291"/>
    </source>
</evidence>
<dbReference type="SUPFAM" id="SSF53686">
    <property type="entry name" value="Tryptophan synthase beta subunit-like PLP-dependent enzymes"/>
    <property type="match status" value="1"/>
</dbReference>
<evidence type="ECO:0000256" key="1">
    <source>
        <dbReference type="ARBA" id="ARBA00001933"/>
    </source>
</evidence>
<dbReference type="EMBL" id="WBMT01000006">
    <property type="protein sequence ID" value="KAB2349028.1"/>
    <property type="molecule type" value="Genomic_DNA"/>
</dbReference>
<dbReference type="RefSeq" id="WP_151560802.1">
    <property type="nucleotide sequence ID" value="NZ_WBMT01000006.1"/>
</dbReference>
<evidence type="ECO:0000313" key="6">
    <source>
        <dbReference type="Proteomes" id="UP000468735"/>
    </source>
</evidence>
<accession>A0A6H9YR43</accession>
<dbReference type="GO" id="GO:0006565">
    <property type="term" value="P:L-serine catabolic process"/>
    <property type="evidence" value="ECO:0007669"/>
    <property type="project" value="TreeGrafter"/>
</dbReference>
<dbReference type="PANTHER" id="PTHR48078">
    <property type="entry name" value="THREONINE DEHYDRATASE, MITOCHONDRIAL-RELATED"/>
    <property type="match status" value="1"/>
</dbReference>
<dbReference type="InterPro" id="IPR050147">
    <property type="entry name" value="Ser/Thr_Dehydratase"/>
</dbReference>
<dbReference type="GO" id="GO:0006567">
    <property type="term" value="P:L-threonine catabolic process"/>
    <property type="evidence" value="ECO:0007669"/>
    <property type="project" value="TreeGrafter"/>
</dbReference>
<dbReference type="PANTHER" id="PTHR48078:SF17">
    <property type="entry name" value="THREONINE DEHYDRATASE"/>
    <property type="match status" value="1"/>
</dbReference>
<reference evidence="5 6" key="1">
    <citation type="submission" date="2019-09" db="EMBL/GenBank/DDBJ databases">
        <title>Actinomadura physcomitrii sp. nov., a novel actinomycete isolated from moss [Physcomitrium sphaericum (Ludw) Fuernr].</title>
        <authorList>
            <person name="Zhuang X."/>
            <person name="Liu C."/>
        </authorList>
    </citation>
    <scope>NUCLEOTIDE SEQUENCE [LARGE SCALE GENOMIC DNA]</scope>
    <source>
        <strain evidence="5 6">HMC1</strain>
    </source>
</reference>
<dbReference type="OrthoDB" id="9811476at2"/>
<evidence type="ECO:0000313" key="5">
    <source>
        <dbReference type="EMBL" id="KAB2349028.1"/>
    </source>
</evidence>
<dbReference type="Gene3D" id="3.40.50.1100">
    <property type="match status" value="2"/>
</dbReference>
<evidence type="ECO:0000256" key="2">
    <source>
        <dbReference type="ARBA" id="ARBA00022898"/>
    </source>
</evidence>
<feature type="domain" description="Tryptophan synthase beta chain-like PALP" evidence="4">
    <location>
        <begin position="42"/>
        <end position="314"/>
    </location>
</feature>
<sequence length="325" mass="33856">MTHHAPATDAVPDLGPDLGLDLERIAHAATTIDPVFRDSPQYADEQLQARLGRRVITKIETLNPLRSFKGRGADLLVSGLARGSTVVCGSGGGNFGQAIAYAARRHGLRADVFVPADASQVKTRRMAAFGAHVHRVEGSHKDHAAAYAAEAPGRYYAVDGSDTAVYEGNATIGVELLRGEPFDTLVVPVGDGALIAGVARWVKAHAPHVRVVGVTSAAAPALERSWRSGARVAVERGATIAAGISISQPEPEAVVRTRALVDDFLLIDDDELLAAMHLAAETLGLLLEPAGAAGLAAIASRDLPGDVIATVLTGANADLGLYRLT</sequence>
<dbReference type="Proteomes" id="UP000468735">
    <property type="component" value="Unassembled WGS sequence"/>
</dbReference>
<dbReference type="InterPro" id="IPR036052">
    <property type="entry name" value="TrpB-like_PALP_sf"/>
</dbReference>
<protein>
    <submittedName>
        <fullName evidence="5">Pyridoxal-phosphate dependent enzyme</fullName>
    </submittedName>
</protein>
<dbReference type="Pfam" id="PF00291">
    <property type="entry name" value="PALP"/>
    <property type="match status" value="1"/>
</dbReference>
<gene>
    <name evidence="5" type="ORF">F8566_14925</name>
</gene>
<dbReference type="GO" id="GO:0003941">
    <property type="term" value="F:L-serine ammonia-lyase activity"/>
    <property type="evidence" value="ECO:0007669"/>
    <property type="project" value="TreeGrafter"/>
</dbReference>
<dbReference type="GO" id="GO:0009097">
    <property type="term" value="P:isoleucine biosynthetic process"/>
    <property type="evidence" value="ECO:0007669"/>
    <property type="project" value="TreeGrafter"/>
</dbReference>
<organism evidence="5 6">
    <name type="scientific">Actinomadura rudentiformis</name>
    <dbReference type="NCBI Taxonomy" id="359158"/>
    <lineage>
        <taxon>Bacteria</taxon>
        <taxon>Bacillati</taxon>
        <taxon>Actinomycetota</taxon>
        <taxon>Actinomycetes</taxon>
        <taxon>Streptosporangiales</taxon>
        <taxon>Thermomonosporaceae</taxon>
        <taxon>Actinomadura</taxon>
    </lineage>
</organism>
<evidence type="ECO:0000256" key="3">
    <source>
        <dbReference type="ARBA" id="ARBA00023239"/>
    </source>
</evidence>
<comment type="caution">
    <text evidence="5">The sequence shown here is derived from an EMBL/GenBank/DDBJ whole genome shotgun (WGS) entry which is preliminary data.</text>
</comment>
<dbReference type="InterPro" id="IPR001926">
    <property type="entry name" value="TrpB-like_PALP"/>
</dbReference>
<comment type="cofactor">
    <cofactor evidence="1">
        <name>pyridoxal 5'-phosphate</name>
        <dbReference type="ChEBI" id="CHEBI:597326"/>
    </cofactor>
</comment>
<keyword evidence="2" id="KW-0663">Pyridoxal phosphate</keyword>
<proteinExistence type="predicted"/>
<keyword evidence="3" id="KW-0456">Lyase</keyword>
<dbReference type="AlphaFoldDB" id="A0A6H9YR43"/>